<dbReference type="PANTHER" id="PTHR45786">
    <property type="entry name" value="DNA BINDING PROTEIN-LIKE"/>
    <property type="match status" value="1"/>
</dbReference>
<feature type="region of interest" description="Disordered" evidence="1">
    <location>
        <begin position="1"/>
        <end position="48"/>
    </location>
</feature>
<dbReference type="EMBL" id="JOJR01001266">
    <property type="protein sequence ID" value="RCN31573.1"/>
    <property type="molecule type" value="Genomic_DNA"/>
</dbReference>
<feature type="region of interest" description="Disordered" evidence="1">
    <location>
        <begin position="76"/>
        <end position="273"/>
    </location>
</feature>
<protein>
    <recommendedName>
        <fullName evidence="4">Helitron helicase-like domain-containing protein</fullName>
    </recommendedName>
</protein>
<comment type="caution">
    <text evidence="2">The sequence shown here is derived from an EMBL/GenBank/DDBJ whole genome shotgun (WGS) entry which is preliminary data.</text>
</comment>
<sequence length="493" mass="58416">MEVSMDEVAVQPRRRGRPRVHANSAERLRSHPNAEQQRHRRQNENDVQISARRAANAEQQRHRRQNENDVQISARRAANAEQQRHRRQNENDVQVSARRAANAEQQRHRRQNENDVQISARRAANAQRQQIRRQSEDVEQRSARLLTNAERQRRRRLNEDNEQRTARRVAHADRQQRRRQNESAEQRSARLLGNVERERRRRQSEDTEQRSVRLLANAERQQRQRQNESVEQRSARRPMNAARQQRRRQNEGVAQRNERLRNDAVRHYRRRNDAADTTGLALRSRVTEMNYLGTLSYRCSHCGALHFAFEVKQQHPESFSDCCDRGRFNLNLFEDFPEEIKQLFLRGRDATPEERRRQRNFLDNIRNFNSALAMASMGAQVDALHGRGPYCYRIHGQIYHRLGALHPNQGEERQFGQIYILDTEMAAQQRLGNVRNSNCDPELMLFLSGWFAEHNVYAQSFKMMSEVEQLEMEAADREHRPPASIRMVFEENR</sequence>
<evidence type="ECO:0008006" key="4">
    <source>
        <dbReference type="Google" id="ProtNLM"/>
    </source>
</evidence>
<accession>A0A368FHD9</accession>
<keyword evidence="3" id="KW-1185">Reference proteome</keyword>
<feature type="non-terminal residue" evidence="2">
    <location>
        <position position="493"/>
    </location>
</feature>
<evidence type="ECO:0000256" key="1">
    <source>
        <dbReference type="SAM" id="MobiDB-lite"/>
    </source>
</evidence>
<feature type="compositionally biased region" description="Basic and acidic residues" evidence="1">
    <location>
        <begin position="195"/>
        <end position="211"/>
    </location>
</feature>
<dbReference type="OrthoDB" id="5875387at2759"/>
<evidence type="ECO:0000313" key="3">
    <source>
        <dbReference type="Proteomes" id="UP000252519"/>
    </source>
</evidence>
<dbReference type="PANTHER" id="PTHR45786:SF74">
    <property type="entry name" value="ATP-DEPENDENT DNA HELICASE"/>
    <property type="match status" value="1"/>
</dbReference>
<organism evidence="2 3">
    <name type="scientific">Ancylostoma caninum</name>
    <name type="common">Dog hookworm</name>
    <dbReference type="NCBI Taxonomy" id="29170"/>
    <lineage>
        <taxon>Eukaryota</taxon>
        <taxon>Metazoa</taxon>
        <taxon>Ecdysozoa</taxon>
        <taxon>Nematoda</taxon>
        <taxon>Chromadorea</taxon>
        <taxon>Rhabditida</taxon>
        <taxon>Rhabditina</taxon>
        <taxon>Rhabditomorpha</taxon>
        <taxon>Strongyloidea</taxon>
        <taxon>Ancylostomatidae</taxon>
        <taxon>Ancylostomatinae</taxon>
        <taxon>Ancylostoma</taxon>
    </lineage>
</organism>
<reference evidence="2 3" key="1">
    <citation type="submission" date="2014-10" db="EMBL/GenBank/DDBJ databases">
        <title>Draft genome of the hookworm Ancylostoma caninum.</title>
        <authorList>
            <person name="Mitreva M."/>
        </authorList>
    </citation>
    <scope>NUCLEOTIDE SEQUENCE [LARGE SCALE GENOMIC DNA]</scope>
    <source>
        <strain evidence="2 3">Baltimore</strain>
    </source>
</reference>
<dbReference type="Proteomes" id="UP000252519">
    <property type="component" value="Unassembled WGS sequence"/>
</dbReference>
<feature type="compositionally biased region" description="Low complexity" evidence="1">
    <location>
        <begin position="117"/>
        <end position="129"/>
    </location>
</feature>
<name>A0A368FHD9_ANCCA</name>
<feature type="compositionally biased region" description="Basic and acidic residues" evidence="1">
    <location>
        <begin position="220"/>
        <end position="234"/>
    </location>
</feature>
<feature type="compositionally biased region" description="Basic and acidic residues" evidence="1">
    <location>
        <begin position="157"/>
        <end position="188"/>
    </location>
</feature>
<feature type="compositionally biased region" description="Basic and acidic residues" evidence="1">
    <location>
        <begin position="133"/>
        <end position="142"/>
    </location>
</feature>
<evidence type="ECO:0000313" key="2">
    <source>
        <dbReference type="EMBL" id="RCN31573.1"/>
    </source>
</evidence>
<dbReference type="STRING" id="29170.A0A368FHD9"/>
<proteinExistence type="predicted"/>
<feature type="compositionally biased region" description="Basic and acidic residues" evidence="1">
    <location>
        <begin position="256"/>
        <end position="273"/>
    </location>
</feature>
<gene>
    <name evidence="2" type="ORF">ANCCAN_22634</name>
</gene>
<dbReference type="AlphaFoldDB" id="A0A368FHD9"/>